<dbReference type="EMBL" id="BKCJ010240335">
    <property type="protein sequence ID" value="GEZ09568.1"/>
    <property type="molecule type" value="Genomic_DNA"/>
</dbReference>
<dbReference type="Gene3D" id="3.40.50.1000">
    <property type="entry name" value="HAD superfamily/HAD-like"/>
    <property type="match status" value="1"/>
</dbReference>
<sequence>MLGRSYEMDIEMVSNEALEFAISVAVNEDGMDVSIFDIDETLLSNLPYYGQHGYGSGAVDLSMVLLGVLILVMIEEMLEAFEKAVKAPLLRDRFEMVNLPRSRLRGGKDKAL</sequence>
<dbReference type="PANTHER" id="PTHR31284">
    <property type="entry name" value="ACID PHOSPHATASE-LIKE PROTEIN"/>
    <property type="match status" value="1"/>
</dbReference>
<protein>
    <submittedName>
        <fullName evidence="1">Acid phosphatase 1-like</fullName>
    </submittedName>
</protein>
<proteinExistence type="predicted"/>
<dbReference type="PANTHER" id="PTHR31284:SF36">
    <property type="entry name" value="ACID PHOSPHATASE"/>
    <property type="match status" value="1"/>
</dbReference>
<organism evidence="1">
    <name type="scientific">Tanacetum cinerariifolium</name>
    <name type="common">Dalmatian daisy</name>
    <name type="synonym">Chrysanthemum cinerariifolium</name>
    <dbReference type="NCBI Taxonomy" id="118510"/>
    <lineage>
        <taxon>Eukaryota</taxon>
        <taxon>Viridiplantae</taxon>
        <taxon>Streptophyta</taxon>
        <taxon>Embryophyta</taxon>
        <taxon>Tracheophyta</taxon>
        <taxon>Spermatophyta</taxon>
        <taxon>Magnoliopsida</taxon>
        <taxon>eudicotyledons</taxon>
        <taxon>Gunneridae</taxon>
        <taxon>Pentapetalae</taxon>
        <taxon>asterids</taxon>
        <taxon>campanulids</taxon>
        <taxon>Asterales</taxon>
        <taxon>Asteraceae</taxon>
        <taxon>Asteroideae</taxon>
        <taxon>Anthemideae</taxon>
        <taxon>Anthemidinae</taxon>
        <taxon>Tanacetum</taxon>
    </lineage>
</organism>
<accession>A0A699I2P3</accession>
<evidence type="ECO:0000313" key="1">
    <source>
        <dbReference type="EMBL" id="GEZ09568.1"/>
    </source>
</evidence>
<gene>
    <name evidence="1" type="ORF">Tci_481541</name>
</gene>
<dbReference type="AlphaFoldDB" id="A0A699I2P3"/>
<dbReference type="InterPro" id="IPR005519">
    <property type="entry name" value="Acid_phosphat_B-like"/>
</dbReference>
<comment type="caution">
    <text evidence="1">The sequence shown here is derived from an EMBL/GenBank/DDBJ whole genome shotgun (WGS) entry which is preliminary data.</text>
</comment>
<name>A0A699I2P3_TANCI</name>
<dbReference type="Pfam" id="PF03767">
    <property type="entry name" value="Acid_phosphat_B"/>
    <property type="match status" value="1"/>
</dbReference>
<dbReference type="InterPro" id="IPR023214">
    <property type="entry name" value="HAD_sf"/>
</dbReference>
<reference evidence="1" key="1">
    <citation type="journal article" date="2019" name="Sci. Rep.">
        <title>Draft genome of Tanacetum cinerariifolium, the natural source of mosquito coil.</title>
        <authorList>
            <person name="Yamashiro T."/>
            <person name="Shiraishi A."/>
            <person name="Satake H."/>
            <person name="Nakayama K."/>
        </authorList>
    </citation>
    <scope>NUCLEOTIDE SEQUENCE</scope>
</reference>